<dbReference type="OrthoDB" id="9812289at2"/>
<dbReference type="InterPro" id="IPR016181">
    <property type="entry name" value="Acyl_CoA_acyltransferase"/>
</dbReference>
<evidence type="ECO:0000313" key="2">
    <source>
        <dbReference type="EMBL" id="KOO05648.1"/>
    </source>
</evidence>
<comment type="caution">
    <text evidence="2">The sequence shown here is derived from an EMBL/GenBank/DDBJ whole genome shotgun (WGS) entry which is preliminary data.</text>
</comment>
<dbReference type="Proteomes" id="UP000037530">
    <property type="component" value="Unassembled WGS sequence"/>
</dbReference>
<dbReference type="Pfam" id="PF00583">
    <property type="entry name" value="Acetyltransf_1"/>
    <property type="match status" value="1"/>
</dbReference>
<dbReference type="PATRIC" id="fig|171383.3.peg.4311"/>
<dbReference type="GO" id="GO:0016747">
    <property type="term" value="F:acyltransferase activity, transferring groups other than amino-acyl groups"/>
    <property type="evidence" value="ECO:0007669"/>
    <property type="project" value="InterPro"/>
</dbReference>
<keyword evidence="2" id="KW-0808">Transferase</keyword>
<evidence type="ECO:0000259" key="1">
    <source>
        <dbReference type="PROSITE" id="PS51186"/>
    </source>
</evidence>
<dbReference type="AlphaFoldDB" id="A0A0M0HVJ7"/>
<dbReference type="PROSITE" id="PS51186">
    <property type="entry name" value="GNAT"/>
    <property type="match status" value="1"/>
</dbReference>
<dbReference type="InterPro" id="IPR000182">
    <property type="entry name" value="GNAT_dom"/>
</dbReference>
<dbReference type="SUPFAM" id="SSF55729">
    <property type="entry name" value="Acyl-CoA N-acyltransferases (Nat)"/>
    <property type="match status" value="1"/>
</dbReference>
<keyword evidence="3" id="KW-1185">Reference proteome</keyword>
<sequence length="147" mass="16962">MSVVYRQGTLQECVEAVEQISEFVSKETVESLSERLDGKRHLILVAQEGQHILGFKIGYELDGETFYSWFGGVTPRARNKGVAQALLDQQEHWVRGQGYCQLKVKSRNQFPAMLRLLLRNGYMIEKFEEKENLIESRLHFVKSLIVS</sequence>
<dbReference type="STRING" id="171383.AKJ31_21120"/>
<dbReference type="Gene3D" id="3.40.630.30">
    <property type="match status" value="1"/>
</dbReference>
<evidence type="ECO:0000313" key="3">
    <source>
        <dbReference type="Proteomes" id="UP000037530"/>
    </source>
</evidence>
<organism evidence="2 3">
    <name type="scientific">Vibrio hepatarius</name>
    <dbReference type="NCBI Taxonomy" id="171383"/>
    <lineage>
        <taxon>Bacteria</taxon>
        <taxon>Pseudomonadati</taxon>
        <taxon>Pseudomonadota</taxon>
        <taxon>Gammaproteobacteria</taxon>
        <taxon>Vibrionales</taxon>
        <taxon>Vibrionaceae</taxon>
        <taxon>Vibrio</taxon>
        <taxon>Vibrio oreintalis group</taxon>
    </lineage>
</organism>
<reference evidence="3" key="1">
    <citation type="submission" date="2015-08" db="EMBL/GenBank/DDBJ databases">
        <title>Vibrio galatheae sp. nov., a novel member of the Vibrionaceae family isolated from the Solomon Islands.</title>
        <authorList>
            <person name="Giubergia S."/>
            <person name="Machado H."/>
            <person name="Mateiu R.V."/>
            <person name="Gram L."/>
        </authorList>
    </citation>
    <scope>NUCLEOTIDE SEQUENCE [LARGE SCALE GENOMIC DNA]</scope>
    <source>
        <strain evidence="3">DSM 19134</strain>
    </source>
</reference>
<dbReference type="RefSeq" id="WP_053411006.1">
    <property type="nucleotide sequence ID" value="NZ_LHPI01000035.1"/>
</dbReference>
<proteinExistence type="predicted"/>
<name>A0A0M0HVJ7_9VIBR</name>
<dbReference type="CDD" id="cd04301">
    <property type="entry name" value="NAT_SF"/>
    <property type="match status" value="1"/>
</dbReference>
<dbReference type="EMBL" id="LHPI01000035">
    <property type="protein sequence ID" value="KOO05648.1"/>
    <property type="molecule type" value="Genomic_DNA"/>
</dbReference>
<protein>
    <submittedName>
        <fullName evidence="2">Acetyltransferase</fullName>
    </submittedName>
</protein>
<gene>
    <name evidence="2" type="ORF">AKJ31_21120</name>
</gene>
<accession>A0A0M0HVJ7</accession>
<feature type="domain" description="N-acetyltransferase" evidence="1">
    <location>
        <begin position="3"/>
        <end position="145"/>
    </location>
</feature>